<protein>
    <submittedName>
        <fullName evidence="1">Uncharacterized protein</fullName>
    </submittedName>
</protein>
<keyword evidence="2" id="KW-1185">Reference proteome</keyword>
<name>A0A0B7MVF7_9FUNG</name>
<organism evidence="1 2">
    <name type="scientific">Parasitella parasitica</name>
    <dbReference type="NCBI Taxonomy" id="35722"/>
    <lineage>
        <taxon>Eukaryota</taxon>
        <taxon>Fungi</taxon>
        <taxon>Fungi incertae sedis</taxon>
        <taxon>Mucoromycota</taxon>
        <taxon>Mucoromycotina</taxon>
        <taxon>Mucoromycetes</taxon>
        <taxon>Mucorales</taxon>
        <taxon>Mucorineae</taxon>
        <taxon>Mucoraceae</taxon>
        <taxon>Parasitella</taxon>
    </lineage>
</organism>
<evidence type="ECO:0000313" key="1">
    <source>
        <dbReference type="EMBL" id="CEP09107.1"/>
    </source>
</evidence>
<sequence length="198" mass="22619">MNTNITNEPDKVTFSSKDFLSLQGKLQSYLHELVDQASAEHPDERVFLQNEMNQWTSSLLTCLAENSTFTDSNGFDIRAQVNPVDPVDEELKAAVKKEEADFKAHMIKVVKYRAQVPSILAQLSQEICECKSRAAEHLDIELPPIENDDKDYDLPLDTVKKEYTDAMQMLSQLNKMVPEELDQIERLSEITNLVMKQN</sequence>
<dbReference type="Proteomes" id="UP000054107">
    <property type="component" value="Unassembled WGS sequence"/>
</dbReference>
<gene>
    <name evidence="1" type="primary">PARPA_02562.1 scaffold 4843</name>
</gene>
<dbReference type="AlphaFoldDB" id="A0A0B7MVF7"/>
<dbReference type="OrthoDB" id="2255380at2759"/>
<proteinExistence type="predicted"/>
<reference evidence="1 2" key="1">
    <citation type="submission" date="2014-09" db="EMBL/GenBank/DDBJ databases">
        <authorList>
            <person name="Ellenberger Sabrina"/>
        </authorList>
    </citation>
    <scope>NUCLEOTIDE SEQUENCE [LARGE SCALE GENOMIC DNA]</scope>
    <source>
        <strain evidence="1 2">CBS 412.66</strain>
    </source>
</reference>
<accession>A0A0B7MVF7</accession>
<evidence type="ECO:0000313" key="2">
    <source>
        <dbReference type="Proteomes" id="UP000054107"/>
    </source>
</evidence>
<dbReference type="EMBL" id="LN721083">
    <property type="protein sequence ID" value="CEP09107.1"/>
    <property type="molecule type" value="Genomic_DNA"/>
</dbReference>